<dbReference type="SUPFAM" id="SSF82714">
    <property type="entry name" value="Multidrug efflux transporter AcrB TolC docking domain, DN and DC subdomains"/>
    <property type="match status" value="2"/>
</dbReference>
<dbReference type="InterPro" id="IPR027463">
    <property type="entry name" value="AcrB_DN_DC_subdom"/>
</dbReference>
<dbReference type="Gene3D" id="3.30.70.1430">
    <property type="entry name" value="Multidrug efflux transporter AcrB pore domain"/>
    <property type="match status" value="2"/>
</dbReference>
<keyword evidence="3" id="KW-1185">Reference proteome</keyword>
<dbReference type="Pfam" id="PF00873">
    <property type="entry name" value="ACR_tran"/>
    <property type="match status" value="1"/>
</dbReference>
<feature type="transmembrane region" description="Helical" evidence="1">
    <location>
        <begin position="331"/>
        <end position="350"/>
    </location>
</feature>
<accession>A0A4Y9A9S0</accession>
<dbReference type="Proteomes" id="UP000298484">
    <property type="component" value="Unassembled WGS sequence"/>
</dbReference>
<reference evidence="2 3" key="1">
    <citation type="submission" date="2019-03" db="EMBL/GenBank/DDBJ databases">
        <title>Genome sequence of Lentibacillus salicampi ATCC BAA-719.</title>
        <authorList>
            <person name="Maclea K.S."/>
            <person name="Simoes Junior M."/>
        </authorList>
    </citation>
    <scope>NUCLEOTIDE SEQUENCE [LARGE SCALE GENOMIC DNA]</scope>
    <source>
        <strain evidence="2 3">ATCC BAA-719</strain>
    </source>
</reference>
<dbReference type="GO" id="GO:0042910">
    <property type="term" value="F:xenobiotic transmembrane transporter activity"/>
    <property type="evidence" value="ECO:0007669"/>
    <property type="project" value="TreeGrafter"/>
</dbReference>
<feature type="transmembrane region" description="Helical" evidence="1">
    <location>
        <begin position="12"/>
        <end position="29"/>
    </location>
</feature>
<proteinExistence type="predicted"/>
<dbReference type="PRINTS" id="PR00702">
    <property type="entry name" value="ACRIFLAVINRP"/>
</dbReference>
<dbReference type="Gene3D" id="1.20.1640.10">
    <property type="entry name" value="Multidrug efflux transporter AcrB transmembrane domain"/>
    <property type="match status" value="2"/>
</dbReference>
<feature type="transmembrane region" description="Helical" evidence="1">
    <location>
        <begin position="357"/>
        <end position="377"/>
    </location>
</feature>
<keyword evidence="1" id="KW-1133">Transmembrane helix</keyword>
<dbReference type="GO" id="GO:0005886">
    <property type="term" value="C:plasma membrane"/>
    <property type="evidence" value="ECO:0007669"/>
    <property type="project" value="TreeGrafter"/>
</dbReference>
<evidence type="ECO:0000256" key="1">
    <source>
        <dbReference type="SAM" id="Phobius"/>
    </source>
</evidence>
<evidence type="ECO:0000313" key="3">
    <source>
        <dbReference type="Proteomes" id="UP000298484"/>
    </source>
</evidence>
<protein>
    <submittedName>
        <fullName evidence="2">Efflux RND transporter permease subunit</fullName>
    </submittedName>
</protein>
<feature type="transmembrane region" description="Helical" evidence="1">
    <location>
        <begin position="950"/>
        <end position="969"/>
    </location>
</feature>
<feature type="transmembrane region" description="Helical" evidence="1">
    <location>
        <begin position="878"/>
        <end position="900"/>
    </location>
</feature>
<keyword evidence="1" id="KW-0472">Membrane</keyword>
<dbReference type="Gene3D" id="3.30.70.1440">
    <property type="entry name" value="Multidrug efflux transporter AcrB pore domain"/>
    <property type="match status" value="1"/>
</dbReference>
<gene>
    <name evidence="2" type="ORF">E4U82_13265</name>
</gene>
<dbReference type="RefSeq" id="WP_135110652.1">
    <property type="nucleotide sequence ID" value="NZ_SRHY01000026.1"/>
</dbReference>
<feature type="transmembrane region" description="Helical" evidence="1">
    <location>
        <begin position="383"/>
        <end position="407"/>
    </location>
</feature>
<comment type="caution">
    <text evidence="2">The sequence shown here is derived from an EMBL/GenBank/DDBJ whole genome shotgun (WGS) entry which is preliminary data.</text>
</comment>
<feature type="transmembrane region" description="Helical" evidence="1">
    <location>
        <begin position="852"/>
        <end position="871"/>
    </location>
</feature>
<dbReference type="InterPro" id="IPR001036">
    <property type="entry name" value="Acrflvin-R"/>
</dbReference>
<evidence type="ECO:0000313" key="2">
    <source>
        <dbReference type="EMBL" id="TFJ92225.1"/>
    </source>
</evidence>
<dbReference type="AlphaFoldDB" id="A0A4Y9A9S0"/>
<dbReference type="PANTHER" id="PTHR32063:SF0">
    <property type="entry name" value="SWARMING MOTILITY PROTEIN SWRC"/>
    <property type="match status" value="1"/>
</dbReference>
<dbReference type="Gene3D" id="3.30.2090.10">
    <property type="entry name" value="Multidrug efflux transporter AcrB TolC docking domain, DN and DC subdomains"/>
    <property type="match status" value="2"/>
</dbReference>
<dbReference type="Gene3D" id="3.30.70.1320">
    <property type="entry name" value="Multidrug efflux transporter AcrB pore domain like"/>
    <property type="match status" value="1"/>
</dbReference>
<organism evidence="2 3">
    <name type="scientific">Lentibacillus salicampi</name>
    <dbReference type="NCBI Taxonomy" id="175306"/>
    <lineage>
        <taxon>Bacteria</taxon>
        <taxon>Bacillati</taxon>
        <taxon>Bacillota</taxon>
        <taxon>Bacilli</taxon>
        <taxon>Bacillales</taxon>
        <taxon>Bacillaceae</taxon>
        <taxon>Lentibacillus</taxon>
    </lineage>
</organism>
<feature type="transmembrane region" description="Helical" evidence="1">
    <location>
        <begin position="906"/>
        <end position="929"/>
    </location>
</feature>
<dbReference type="OrthoDB" id="9757876at2"/>
<name>A0A4Y9A9S0_9BACI</name>
<keyword evidence="1" id="KW-0812">Transmembrane</keyword>
<dbReference type="SUPFAM" id="SSF82693">
    <property type="entry name" value="Multidrug efflux transporter AcrB pore domain, PN1, PN2, PC1 and PC2 subdomains"/>
    <property type="match status" value="3"/>
</dbReference>
<feature type="transmembrane region" description="Helical" evidence="1">
    <location>
        <begin position="428"/>
        <end position="448"/>
    </location>
</feature>
<dbReference type="SUPFAM" id="SSF82866">
    <property type="entry name" value="Multidrug efflux transporter AcrB transmembrane domain"/>
    <property type="match status" value="2"/>
</dbReference>
<feature type="transmembrane region" description="Helical" evidence="1">
    <location>
        <begin position="526"/>
        <end position="548"/>
    </location>
</feature>
<feature type="transmembrane region" description="Helical" evidence="1">
    <location>
        <begin position="460"/>
        <end position="482"/>
    </location>
</feature>
<dbReference type="PANTHER" id="PTHR32063">
    <property type="match status" value="1"/>
</dbReference>
<dbReference type="EMBL" id="SRHY01000026">
    <property type="protein sequence ID" value="TFJ92225.1"/>
    <property type="molecule type" value="Genomic_DNA"/>
</dbReference>
<feature type="transmembrane region" description="Helical" evidence="1">
    <location>
        <begin position="981"/>
        <end position="1007"/>
    </location>
</feature>
<sequence length="1022" mass="109917">MKLVNTSVKRPVGVIMIVLAIIALGTVSLRNLNVDLFPKIDLPIAVVATSYQDAAPQEVENLISRPIESSVSSVEGIQTVQSQSQAGSSLVLMMFNNGTDLDQALLNVRESVDQVKGALPDGAGDPNIMRFSPDQLPVMWVGLTGDKAAQLTEVADDQIVPYFERQSGVASVTVEGAKEREIQIVLDKAKMQQYGVTAQTITQSLNSSNQSASVGTVEKGNKDLQLRVTGEFESIDDIKQTLVQTESDGTVHVDELGEVNDTHKESSGETLVNGESAVVLSIMKKTDANTVEVADNINESMADIEEELPADVQSDVIIDTSEYIKMSISSVVQNILIGGIISFLILLLFLKSIRATIVIGLSIPIAIISTFTLMYFTGETLNVLSLGGLALGLGMMVDSSIVILEHIYTYRQRGYSLVQSAIKGASELAPAVIASTTTTLVVFLPMVFVDGIASDMFTPLALAVSFSLIASLIAAVTLVPMLSSKLLAKATQESGRRYWFNRLLDRVNNGYRAVLKWVLGHRKTTVFGTIAIIAGSLALIPMIGASFIPSSDQGQLQVTVETEPGSSLAHTQEVTEQVSEKLEAYDDVMEMNYLNVGGGGAGMGMGSSGNQATYMLELIPASERSVSTNDVVKDISDDMASVAGAEISVMATDSATGTGDPIQISLKGPEHDVLRELAGEVTGAISEVKGVHNATSSAEEGVPQMSIEVDSEKAAMYGLTEQQITNQIQLQFTGQTAAQYREEGDEMDVTLMYPEDERSTISDVEGMTIQSESGAAVPLESLVTLEQIQGPVTLQRENQQPQVNVTSEIIDRDLGSIMGDVEQRLEQLNMPEGYSYEIGGQAQDMTDSFTDLSIALVFSIFLVYVVMAIQFENFLFPFIIMFSLPATIVGVLFGLFVTGLPLSIPAFIGIIMLAGIVVNNSIVLVDYINIVRRNGKARYEAILEAGPSRLRPILMTTLTTILAMVPLGLALGEGAEMQQPLAVTIIFGLTISSIFTLLLIPVVYTLFDDLAAKFKRRKKTES</sequence>